<feature type="domain" description="Metaxin glutathione S-transferase" evidence="1">
    <location>
        <begin position="217"/>
        <end position="278"/>
    </location>
</feature>
<dbReference type="InterPro" id="IPR036282">
    <property type="entry name" value="Glutathione-S-Trfase_C_sf"/>
</dbReference>
<sequence length="284" mass="32438">MVPESIRKVFGAFPLYQYPNTGAVAKDQRADTQFVLYVHNIESGLSTDPQCLNIQGLFRLKKPQASVKVVPGSVHVSRNAKLPYLLEYTNSKPRVYTQEGAMIRNLFPYSSTEVEFFCTLVATSLGDAWRLSLLEQINSKLLQQLYLPSNRTEMPWVVQQSMTCQATEAMLRVFESRYPLLVKYHETTYFDMPKVFVRPAVRDQVTRDAQKDILAQAHECLEALTSALEQGTVFGGEQLNELDVILFAHIHLITQFIPNSELGQLVMEYKELVAHSDHVYRQLF</sequence>
<evidence type="ECO:0000313" key="2">
    <source>
        <dbReference type="EMBL" id="CDP34369.1"/>
    </source>
</evidence>
<reference evidence="2" key="2">
    <citation type="submission" date="2014-06" db="EMBL/GenBank/DDBJ databases">
        <title>The complete genome of Blastobotrys (Arxula) adeninivorans LS3 - a yeast of biotechnological interest.</title>
        <authorList>
            <person name="Kunze G."/>
            <person name="Gaillardin C."/>
            <person name="Czernicka M."/>
            <person name="Durrens P."/>
            <person name="Martin T."/>
            <person name="Boer E."/>
            <person name="Gabaldon T."/>
            <person name="Cruz J."/>
            <person name="Talla E."/>
            <person name="Marck C."/>
            <person name="Goffeau A."/>
            <person name="Barbe V."/>
            <person name="Baret P."/>
            <person name="Baronian K."/>
            <person name="Beier S."/>
            <person name="Bleykasten C."/>
            <person name="Bode R."/>
            <person name="Casaregola S."/>
            <person name="Despons L."/>
            <person name="Fairhead C."/>
            <person name="Giersberg M."/>
            <person name="Gierski P."/>
            <person name="Hahnel U."/>
            <person name="Hartmann A."/>
            <person name="Jankowska D."/>
            <person name="Jubin C."/>
            <person name="Jung P."/>
            <person name="Lafontaine I."/>
            <person name="Leh-Louis V."/>
            <person name="Lemaire M."/>
            <person name="Marcet-Houben M."/>
            <person name="Mascher M."/>
            <person name="Morel G."/>
            <person name="Richard G.-F."/>
            <person name="Riechen J."/>
            <person name="Sacerdot C."/>
            <person name="Sarkar A."/>
            <person name="Savel G."/>
            <person name="Schacherer J."/>
            <person name="Sherman D."/>
            <person name="Straub M.-L."/>
            <person name="Stein N."/>
            <person name="Thierry A."/>
            <person name="Trautwein-Schult A."/>
            <person name="Westhof E."/>
            <person name="Worch S."/>
            <person name="Dujon B."/>
            <person name="Souciet J.-L."/>
            <person name="Wincker P."/>
            <person name="Scholz U."/>
            <person name="Neuveglise N."/>
        </authorList>
    </citation>
    <scope>NUCLEOTIDE SEQUENCE</scope>
    <source>
        <strain evidence="2">LS3</strain>
    </source>
</reference>
<dbReference type="AlphaFoldDB" id="A0A060T0S7"/>
<dbReference type="Pfam" id="PF17171">
    <property type="entry name" value="GST_C_6"/>
    <property type="match status" value="1"/>
</dbReference>
<evidence type="ECO:0000259" key="1">
    <source>
        <dbReference type="Pfam" id="PF17171"/>
    </source>
</evidence>
<gene>
    <name evidence="2" type="ORF">GNLVRS02_ARAD1C10758g</name>
</gene>
<reference evidence="2" key="1">
    <citation type="submission" date="2014-02" db="EMBL/GenBank/DDBJ databases">
        <authorList>
            <person name="Genoscope - CEA"/>
        </authorList>
    </citation>
    <scope>NUCLEOTIDE SEQUENCE</scope>
    <source>
        <strain evidence="2">LS3</strain>
    </source>
</reference>
<proteinExistence type="predicted"/>
<dbReference type="EMBL" id="HG937693">
    <property type="protein sequence ID" value="CDP34369.1"/>
    <property type="molecule type" value="Genomic_DNA"/>
</dbReference>
<protein>
    <submittedName>
        <fullName evidence="2">ARAD1C10758p</fullName>
    </submittedName>
</protein>
<name>A0A060T0S7_BLAAD</name>
<accession>A0A060T0S7</accession>
<dbReference type="InterPro" id="IPR033468">
    <property type="entry name" value="Metaxin_GST"/>
</dbReference>
<organism evidence="2">
    <name type="scientific">Blastobotrys adeninivorans</name>
    <name type="common">Yeast</name>
    <name type="synonym">Arxula adeninivorans</name>
    <dbReference type="NCBI Taxonomy" id="409370"/>
    <lineage>
        <taxon>Eukaryota</taxon>
        <taxon>Fungi</taxon>
        <taxon>Dikarya</taxon>
        <taxon>Ascomycota</taxon>
        <taxon>Saccharomycotina</taxon>
        <taxon>Dipodascomycetes</taxon>
        <taxon>Dipodascales</taxon>
        <taxon>Trichomonascaceae</taxon>
        <taxon>Blastobotrys</taxon>
    </lineage>
</organism>
<dbReference type="PhylomeDB" id="A0A060T0S7"/>
<dbReference type="SUPFAM" id="SSF47616">
    <property type="entry name" value="GST C-terminal domain-like"/>
    <property type="match status" value="1"/>
</dbReference>